<evidence type="ECO:0000256" key="3">
    <source>
        <dbReference type="ARBA" id="ARBA00022840"/>
    </source>
</evidence>
<name>A0AAJ6USW1_POPEU</name>
<accession>A0AAJ6USW1</accession>
<dbReference type="KEGG" id="peu:105132951"/>
<proteinExistence type="inferred from homology"/>
<dbReference type="Gene3D" id="3.30.565.10">
    <property type="entry name" value="Histidine kinase-like ATPase, C-terminal domain"/>
    <property type="match status" value="1"/>
</dbReference>
<evidence type="ECO:0000313" key="5">
    <source>
        <dbReference type="Proteomes" id="UP000694918"/>
    </source>
</evidence>
<evidence type="ECO:0000313" key="6">
    <source>
        <dbReference type="RefSeq" id="XP_011035008.1"/>
    </source>
</evidence>
<dbReference type="InterPro" id="IPR036890">
    <property type="entry name" value="HATPase_C_sf"/>
</dbReference>
<dbReference type="GO" id="GO:0140662">
    <property type="term" value="F:ATP-dependent protein folding chaperone"/>
    <property type="evidence" value="ECO:0007669"/>
    <property type="project" value="InterPro"/>
</dbReference>
<protein>
    <submittedName>
        <fullName evidence="6">Endoplasmin homolog</fullName>
    </submittedName>
</protein>
<evidence type="ECO:0000256" key="2">
    <source>
        <dbReference type="ARBA" id="ARBA00022741"/>
    </source>
</evidence>
<dbReference type="InterPro" id="IPR001404">
    <property type="entry name" value="Hsp90_fam"/>
</dbReference>
<dbReference type="GO" id="GO:0005524">
    <property type="term" value="F:ATP binding"/>
    <property type="evidence" value="ECO:0007669"/>
    <property type="project" value="UniProtKB-KW"/>
</dbReference>
<dbReference type="SUPFAM" id="SSF55874">
    <property type="entry name" value="ATPase domain of HSP90 chaperone/DNA topoisomerase II/histidine kinase"/>
    <property type="match status" value="1"/>
</dbReference>
<keyword evidence="3" id="KW-0067">ATP-binding</keyword>
<keyword evidence="2" id="KW-0547">Nucleotide-binding</keyword>
<keyword evidence="4" id="KW-0143">Chaperone</keyword>
<evidence type="ECO:0000256" key="4">
    <source>
        <dbReference type="ARBA" id="ARBA00023186"/>
    </source>
</evidence>
<dbReference type="Pfam" id="PF00183">
    <property type="entry name" value="HSP90"/>
    <property type="match status" value="1"/>
</dbReference>
<evidence type="ECO:0000256" key="1">
    <source>
        <dbReference type="ARBA" id="ARBA00008239"/>
    </source>
</evidence>
<dbReference type="GeneID" id="105132951"/>
<reference evidence="6" key="1">
    <citation type="submission" date="2025-08" db="UniProtKB">
        <authorList>
            <consortium name="RefSeq"/>
        </authorList>
    </citation>
    <scope>IDENTIFICATION</scope>
</reference>
<dbReference type="RefSeq" id="XP_011035008.1">
    <property type="nucleotide sequence ID" value="XM_011036706.1"/>
</dbReference>
<organism evidence="5 6">
    <name type="scientific">Populus euphratica</name>
    <name type="common">Euphrates poplar</name>
    <dbReference type="NCBI Taxonomy" id="75702"/>
    <lineage>
        <taxon>Eukaryota</taxon>
        <taxon>Viridiplantae</taxon>
        <taxon>Streptophyta</taxon>
        <taxon>Embryophyta</taxon>
        <taxon>Tracheophyta</taxon>
        <taxon>Spermatophyta</taxon>
        <taxon>Magnoliopsida</taxon>
        <taxon>eudicotyledons</taxon>
        <taxon>Gunneridae</taxon>
        <taxon>Pentapetalae</taxon>
        <taxon>rosids</taxon>
        <taxon>fabids</taxon>
        <taxon>Malpighiales</taxon>
        <taxon>Salicaceae</taxon>
        <taxon>Saliceae</taxon>
        <taxon>Populus</taxon>
    </lineage>
</organism>
<comment type="similarity">
    <text evidence="1">Belongs to the heat shock protein 90 family.</text>
</comment>
<dbReference type="GO" id="GO:0051082">
    <property type="term" value="F:unfolded protein binding"/>
    <property type="evidence" value="ECO:0007669"/>
    <property type="project" value="InterPro"/>
</dbReference>
<dbReference type="Proteomes" id="UP000694918">
    <property type="component" value="Unplaced"/>
</dbReference>
<keyword evidence="5" id="KW-1185">Reference proteome</keyword>
<dbReference type="PANTHER" id="PTHR11528">
    <property type="entry name" value="HEAT SHOCK PROTEIN 90 FAMILY MEMBER"/>
    <property type="match status" value="1"/>
</dbReference>
<gene>
    <name evidence="6" type="primary">LOC105132951</name>
</gene>
<dbReference type="GO" id="GO:0016887">
    <property type="term" value="F:ATP hydrolysis activity"/>
    <property type="evidence" value="ECO:0007669"/>
    <property type="project" value="InterPro"/>
</dbReference>
<sequence length="104" mass="11956">MLFVDSRYVWESKPDGALAISEDTWNEPLGRGTEIRLHIRDEAGEYLEEKNLKRTAQLMYQAALFMLNDPKEFASRIYNSVKSSLSISPDAIIEEEDDVEEVET</sequence>
<dbReference type="AlphaFoldDB" id="A0AAJ6USW1"/>